<evidence type="ECO:0000259" key="3">
    <source>
        <dbReference type="Pfam" id="PF00501"/>
    </source>
</evidence>
<dbReference type="InterPro" id="IPR042099">
    <property type="entry name" value="ANL_N_sf"/>
</dbReference>
<dbReference type="SUPFAM" id="SSF51621">
    <property type="entry name" value="Phosphoenolpyruvate/pyruvate domain"/>
    <property type="match status" value="1"/>
</dbReference>
<dbReference type="GO" id="GO:0016874">
    <property type="term" value="F:ligase activity"/>
    <property type="evidence" value="ECO:0007669"/>
    <property type="project" value="UniProtKB-KW"/>
</dbReference>
<feature type="domain" description="AMP-dependent synthetase/ligase" evidence="3">
    <location>
        <begin position="465"/>
        <end position="813"/>
    </location>
</feature>
<dbReference type="Gene3D" id="1.10.1200.10">
    <property type="entry name" value="ACP-like"/>
    <property type="match status" value="1"/>
</dbReference>
<dbReference type="InterPro" id="IPR040442">
    <property type="entry name" value="Pyrv_kinase-like_dom_sf"/>
</dbReference>
<dbReference type="PROSITE" id="PS00455">
    <property type="entry name" value="AMP_BINDING"/>
    <property type="match status" value="1"/>
</dbReference>
<evidence type="ECO:0000256" key="2">
    <source>
        <dbReference type="ARBA" id="ARBA00023239"/>
    </source>
</evidence>
<keyword evidence="1" id="KW-0479">Metal-binding</keyword>
<keyword evidence="2" id="KW-0456">Lyase</keyword>
<evidence type="ECO:0000259" key="4">
    <source>
        <dbReference type="Pfam" id="PF03328"/>
    </source>
</evidence>
<dbReference type="Proteomes" id="UP000190312">
    <property type="component" value="Unassembled WGS sequence"/>
</dbReference>
<dbReference type="OrthoDB" id="6614653at2759"/>
<keyword evidence="5" id="KW-0436">Ligase</keyword>
<evidence type="ECO:0000256" key="1">
    <source>
        <dbReference type="ARBA" id="ARBA00022723"/>
    </source>
</evidence>
<dbReference type="Pfam" id="PF03328">
    <property type="entry name" value="HpcH_HpaI"/>
    <property type="match status" value="1"/>
</dbReference>
<dbReference type="InterPro" id="IPR036736">
    <property type="entry name" value="ACP-like_sf"/>
</dbReference>
<dbReference type="AlphaFoldDB" id="A0A1S9DYI7"/>
<dbReference type="GO" id="GO:0005737">
    <property type="term" value="C:cytoplasm"/>
    <property type="evidence" value="ECO:0007669"/>
    <property type="project" value="TreeGrafter"/>
</dbReference>
<reference evidence="5 6" key="1">
    <citation type="submission" date="2016-10" db="EMBL/GenBank/DDBJ databases">
        <title>Genome sequencing of Aspergillus oryzae BCC7051.</title>
        <authorList>
            <person name="Thammarongtham C."/>
            <person name="Vorapreeda T."/>
            <person name="Nookaew I."/>
            <person name="Srisuk T."/>
            <person name="Land M."/>
            <person name="Jeennor S."/>
            <person name="Laoteng K."/>
        </authorList>
    </citation>
    <scope>NUCLEOTIDE SEQUENCE [LARGE SCALE GENOMIC DNA]</scope>
    <source>
        <strain evidence="5 6">BCC7051</strain>
    </source>
</reference>
<feature type="domain" description="HpcH/HpaI aldolase/citrate lyase" evidence="4">
    <location>
        <begin position="93"/>
        <end position="286"/>
    </location>
</feature>
<dbReference type="InterPro" id="IPR050251">
    <property type="entry name" value="HpcH-HpaI_aldolase"/>
</dbReference>
<dbReference type="Gene3D" id="3.30.300.30">
    <property type="match status" value="1"/>
</dbReference>
<name>A0A1S9DYI7_ASPOZ</name>
<dbReference type="InterPro" id="IPR020845">
    <property type="entry name" value="AMP-binding_CS"/>
</dbReference>
<dbReference type="SUPFAM" id="SSF47336">
    <property type="entry name" value="ACP-like"/>
    <property type="match status" value="1"/>
</dbReference>
<sequence length="990" mass="110077">MAGCTNLSAINIGTPGCDIKRDLKREVSFSDLKLTSVTLMTAPAFFESTLRKETKMLNTKDYNAMSLAQPTNFKAMLNSGQFLWGTGCRIPHPEAARIIAATPFHFCFLDAEHAPLNATLLVSLVRTIQYQSNGCMVPFVRIPRCSPELYNYILGAGAGGVVMPHIQNAKQAEELVRLCRFPPMGDRSFPPAALIGEQQNRTPIGQSTYDVWDSHVAVFCQIEDLEGLENVEEICKVPGVDGLFIGTGDLRMCMKLSHGSLDGDEPVYLAALKKIRDAAKVNNLPIMGFGISPAALQLRIDMGWNAFIIHGDIDAICTSATDSLQTYTNAAGEKMASLESDVKALLARELEVPIHEVTTTADLKKDLTVNDLGKSQMINAIRERFDVYIEEEDTDQLNTSMSNINWYEKPTANRRLAFATAHDVINHPKAMTIQDKPTFPDDVLFRRLIDIAIERDSKTIVDDYSTGTQFGYRQILHGIAKLQQTLQGLLHLSESRKPGSVYVALLAPNGYEFIVGVIAVLAVGGVVVPMPTGALPAEAAYIIQQCNAQVMIVSRELTESATQIQREVEIPSITIEGNTHTSSNLPPAGSYRLDSTLAVSEETPSILFFTSGTTGPPKGVLHSRRTINKYAHMETEPATNDDICIIPRGAFWSIYFTKLFQMLLAGVRVEIQNFGRNYNLIWERLREQAGTKIVLSPTFWYGMMLHYESHISKLPEQVIQDYIDGVRYIRDACATGAMPSSRVKQFWQEMRGGKPLRVLYGSTETQEIAMWDGAIGSEEADLGTPFPHVTMKLSEGDQGELLVKTPSMFLGYLNSPDATAKRLDAEGFFKTGDLATLENGRFIFKGRANMDLFKFFTYKVPRMEVEAKLTALPYVSEGYILPVQDPQCDTRTAALVRFHDSYDKIDLGSLRRDLAHDLPAYQLPTVLRSLREGETVPRTWSDKTAMMKVIQMFFPQDTEDKICGDATEVMDVSGFMKMKTTKLWELSGIR</sequence>
<dbReference type="VEuPathDB" id="FungiDB:AO090023000547"/>
<dbReference type="InterPro" id="IPR045851">
    <property type="entry name" value="AMP-bd_C_sf"/>
</dbReference>
<evidence type="ECO:0000313" key="5">
    <source>
        <dbReference type="EMBL" id="OOO14125.1"/>
    </source>
</evidence>
<organism evidence="5 6">
    <name type="scientific">Aspergillus oryzae</name>
    <name type="common">Yellow koji mold</name>
    <dbReference type="NCBI Taxonomy" id="5062"/>
    <lineage>
        <taxon>Eukaryota</taxon>
        <taxon>Fungi</taxon>
        <taxon>Dikarya</taxon>
        <taxon>Ascomycota</taxon>
        <taxon>Pezizomycotina</taxon>
        <taxon>Eurotiomycetes</taxon>
        <taxon>Eurotiomycetidae</taxon>
        <taxon>Eurotiales</taxon>
        <taxon>Aspergillaceae</taxon>
        <taxon>Aspergillus</taxon>
        <taxon>Aspergillus subgen. Circumdati</taxon>
    </lineage>
</organism>
<proteinExistence type="predicted"/>
<dbReference type="InterPro" id="IPR000873">
    <property type="entry name" value="AMP-dep_synth/lig_dom"/>
</dbReference>
<gene>
    <name evidence="5" type="ORF">OAory_01027200</name>
</gene>
<dbReference type="PANTHER" id="PTHR30502:SF8">
    <property type="entry name" value="SYNTHASE, PUTATIVE-RELATED"/>
    <property type="match status" value="1"/>
</dbReference>
<comment type="caution">
    <text evidence="5">The sequence shown here is derived from an EMBL/GenBank/DDBJ whole genome shotgun (WGS) entry which is preliminary data.</text>
</comment>
<dbReference type="VEuPathDB" id="FungiDB:AO090023000549"/>
<protein>
    <submittedName>
        <fullName evidence="5">AMP-dependent synthetase and ligase</fullName>
    </submittedName>
</protein>
<dbReference type="InterPro" id="IPR005000">
    <property type="entry name" value="Aldolase/citrate-lyase_domain"/>
</dbReference>
<dbReference type="InterPro" id="IPR015813">
    <property type="entry name" value="Pyrv/PenolPyrv_kinase-like_dom"/>
</dbReference>
<evidence type="ECO:0000313" key="6">
    <source>
        <dbReference type="Proteomes" id="UP000190312"/>
    </source>
</evidence>
<dbReference type="Gene3D" id="3.20.20.60">
    <property type="entry name" value="Phosphoenolpyruvate-binding domains"/>
    <property type="match status" value="1"/>
</dbReference>
<dbReference type="eggNOG" id="KOG1176">
    <property type="taxonomic scope" value="Eukaryota"/>
</dbReference>
<dbReference type="Gene3D" id="3.40.50.12780">
    <property type="entry name" value="N-terminal domain of ligase-like"/>
    <property type="match status" value="1"/>
</dbReference>
<dbReference type="GO" id="GO:0016832">
    <property type="term" value="F:aldehyde-lyase activity"/>
    <property type="evidence" value="ECO:0007669"/>
    <property type="project" value="TreeGrafter"/>
</dbReference>
<dbReference type="VEuPathDB" id="FungiDB:AO090023000550"/>
<accession>A0A1S9DYI7</accession>
<dbReference type="GO" id="GO:0046872">
    <property type="term" value="F:metal ion binding"/>
    <property type="evidence" value="ECO:0007669"/>
    <property type="project" value="UniProtKB-KW"/>
</dbReference>
<dbReference type="PANTHER" id="PTHR30502">
    <property type="entry name" value="2-KETO-3-DEOXY-L-RHAMNONATE ALDOLASE"/>
    <property type="match status" value="1"/>
</dbReference>
<dbReference type="EMBL" id="MKZY01000001">
    <property type="protein sequence ID" value="OOO14125.1"/>
    <property type="molecule type" value="Genomic_DNA"/>
</dbReference>
<dbReference type="Pfam" id="PF00501">
    <property type="entry name" value="AMP-binding"/>
    <property type="match status" value="1"/>
</dbReference>
<dbReference type="SUPFAM" id="SSF56801">
    <property type="entry name" value="Acetyl-CoA synthetase-like"/>
    <property type="match status" value="1"/>
</dbReference>